<evidence type="ECO:0000313" key="2">
    <source>
        <dbReference type="Proteomes" id="UP001163603"/>
    </source>
</evidence>
<proteinExistence type="predicted"/>
<reference evidence="2" key="1">
    <citation type="journal article" date="2023" name="G3 (Bethesda)">
        <title>Genome assembly and association tests identify interacting loci associated with vigor, precocity, and sex in interspecific pistachio rootstocks.</title>
        <authorList>
            <person name="Palmer W."/>
            <person name="Jacygrad E."/>
            <person name="Sagayaradj S."/>
            <person name="Cavanaugh K."/>
            <person name="Han R."/>
            <person name="Bertier L."/>
            <person name="Beede B."/>
            <person name="Kafkas S."/>
            <person name="Golino D."/>
            <person name="Preece J."/>
            <person name="Michelmore R."/>
        </authorList>
    </citation>
    <scope>NUCLEOTIDE SEQUENCE [LARGE SCALE GENOMIC DNA]</scope>
</reference>
<comment type="caution">
    <text evidence="1">The sequence shown here is derived from an EMBL/GenBank/DDBJ whole genome shotgun (WGS) entry which is preliminary data.</text>
</comment>
<sequence>MSSAATNILHQPTYTTLSIRSSNLKSSNPSLFLPFCTKKPGRLVSRTVTEMVKTSSFRNSTSSSDVEEDVRVLEQEAFIDGSSQVAAAQLESTLNRLSKWIVAASFGGVIIWRHDAEALWALMGSVVNAILSVTLKRILNQERPVSTSRSDPGMPSSHAQSIFFIVTYIILSVEEALGLSGATFAISGLAMACGSYLSWLRVSQQLHTISQVAVGAAVGFTFSTLWLLVWHAFVLEAYLSNLWVRIIVVLGAAGFCLGFAVYVIRNWFRDER</sequence>
<protein>
    <submittedName>
        <fullName evidence="1">Uncharacterized protein</fullName>
    </submittedName>
</protein>
<name>A0ACC0YRJ0_9ROSI</name>
<evidence type="ECO:0000313" key="1">
    <source>
        <dbReference type="EMBL" id="KAJ0039784.1"/>
    </source>
</evidence>
<dbReference type="Proteomes" id="UP001163603">
    <property type="component" value="Chromosome 5"/>
</dbReference>
<organism evidence="1 2">
    <name type="scientific">Pistacia integerrima</name>
    <dbReference type="NCBI Taxonomy" id="434235"/>
    <lineage>
        <taxon>Eukaryota</taxon>
        <taxon>Viridiplantae</taxon>
        <taxon>Streptophyta</taxon>
        <taxon>Embryophyta</taxon>
        <taxon>Tracheophyta</taxon>
        <taxon>Spermatophyta</taxon>
        <taxon>Magnoliopsida</taxon>
        <taxon>eudicotyledons</taxon>
        <taxon>Gunneridae</taxon>
        <taxon>Pentapetalae</taxon>
        <taxon>rosids</taxon>
        <taxon>malvids</taxon>
        <taxon>Sapindales</taxon>
        <taxon>Anacardiaceae</taxon>
        <taxon>Pistacia</taxon>
    </lineage>
</organism>
<gene>
    <name evidence="1" type="ORF">Pint_28332</name>
</gene>
<keyword evidence="2" id="KW-1185">Reference proteome</keyword>
<accession>A0ACC0YRJ0</accession>
<dbReference type="EMBL" id="CM047740">
    <property type="protein sequence ID" value="KAJ0039784.1"/>
    <property type="molecule type" value="Genomic_DNA"/>
</dbReference>